<comment type="similarity">
    <text evidence="1">Belongs to the 'GDSL' lipolytic enzyme family.</text>
</comment>
<sequence>AQALGLPFLSPYLQSVGADFRHGANYATLASTALLPNTSLFVTGVSPFSLAIQLNQMKALKAKVDEYHSTPQKDYLPLPPPDAIKKSIYTLYIGQNDLVLNFGAVDTTARQVASTIDWTLKELYALGGRTFWVLNVLPLGCSPSILLWLPENSTDLDSFGCSVTYNKKTEEFNKIMKEAITQTRQSLPKAHIIHVDIYSALLELFRHPTEHGLKYGPKACCGYGGGKLNMDPRVGCGEKVDVNGTIVEAKACSDPENYVSWDGIHATEAANKLVTSAILDGSYFDPPFPIHQLCDPQPIGSAITPWERSDKKIRYKDIRAILLRFSPSSYLLLDASIQS</sequence>
<evidence type="ECO:0000313" key="3">
    <source>
        <dbReference type="EMBL" id="KAK6918270.1"/>
    </source>
</evidence>
<evidence type="ECO:0000256" key="1">
    <source>
        <dbReference type="ARBA" id="ARBA00008668"/>
    </source>
</evidence>
<dbReference type="Proteomes" id="UP001370490">
    <property type="component" value="Unassembled WGS sequence"/>
</dbReference>
<keyword evidence="4" id="KW-1185">Reference proteome</keyword>
<accession>A0AAN8YZU0</accession>
<dbReference type="InterPro" id="IPR001087">
    <property type="entry name" value="GDSL"/>
</dbReference>
<protein>
    <submittedName>
        <fullName evidence="3">GDSL lipase/esterase</fullName>
    </submittedName>
</protein>
<name>A0AAN8YZU0_9MAGN</name>
<dbReference type="PANTHER" id="PTHR22835">
    <property type="entry name" value="ZINC FINGER FYVE DOMAIN CONTAINING PROTEIN"/>
    <property type="match status" value="1"/>
</dbReference>
<dbReference type="Gene3D" id="3.40.50.1110">
    <property type="entry name" value="SGNH hydrolase"/>
    <property type="match status" value="1"/>
</dbReference>
<organism evidence="3 4">
    <name type="scientific">Dillenia turbinata</name>
    <dbReference type="NCBI Taxonomy" id="194707"/>
    <lineage>
        <taxon>Eukaryota</taxon>
        <taxon>Viridiplantae</taxon>
        <taxon>Streptophyta</taxon>
        <taxon>Embryophyta</taxon>
        <taxon>Tracheophyta</taxon>
        <taxon>Spermatophyta</taxon>
        <taxon>Magnoliopsida</taxon>
        <taxon>eudicotyledons</taxon>
        <taxon>Gunneridae</taxon>
        <taxon>Pentapetalae</taxon>
        <taxon>Dilleniales</taxon>
        <taxon>Dilleniaceae</taxon>
        <taxon>Dillenia</taxon>
    </lineage>
</organism>
<dbReference type="InterPro" id="IPR036514">
    <property type="entry name" value="SGNH_hydro_sf"/>
</dbReference>
<feature type="non-terminal residue" evidence="3">
    <location>
        <position position="1"/>
    </location>
</feature>
<dbReference type="AlphaFoldDB" id="A0AAN8YZU0"/>
<dbReference type="EMBL" id="JBAMMX010000022">
    <property type="protein sequence ID" value="KAK6918270.1"/>
    <property type="molecule type" value="Genomic_DNA"/>
</dbReference>
<keyword evidence="2" id="KW-0325">Glycoprotein</keyword>
<reference evidence="3 4" key="1">
    <citation type="submission" date="2023-12" db="EMBL/GenBank/DDBJ databases">
        <title>A high-quality genome assembly for Dillenia turbinata (Dilleniales).</title>
        <authorList>
            <person name="Chanderbali A."/>
        </authorList>
    </citation>
    <scope>NUCLEOTIDE SEQUENCE [LARGE SCALE GENOMIC DNA]</scope>
    <source>
        <strain evidence="3">LSX21</strain>
        <tissue evidence="3">Leaf</tissue>
    </source>
</reference>
<gene>
    <name evidence="3" type="ORF">RJ641_016692</name>
</gene>
<dbReference type="SUPFAM" id="SSF52266">
    <property type="entry name" value="SGNH hydrolase"/>
    <property type="match status" value="1"/>
</dbReference>
<dbReference type="Pfam" id="PF00657">
    <property type="entry name" value="Lipase_GDSL"/>
    <property type="match status" value="1"/>
</dbReference>
<dbReference type="PANTHER" id="PTHR22835:SF476">
    <property type="entry name" value="OS06G0160200 PROTEIN"/>
    <property type="match status" value="1"/>
</dbReference>
<comment type="caution">
    <text evidence="3">The sequence shown here is derived from an EMBL/GenBank/DDBJ whole genome shotgun (WGS) entry which is preliminary data.</text>
</comment>
<evidence type="ECO:0000313" key="4">
    <source>
        <dbReference type="Proteomes" id="UP001370490"/>
    </source>
</evidence>
<evidence type="ECO:0000256" key="2">
    <source>
        <dbReference type="ARBA" id="ARBA00023180"/>
    </source>
</evidence>
<dbReference type="GO" id="GO:0016788">
    <property type="term" value="F:hydrolase activity, acting on ester bonds"/>
    <property type="evidence" value="ECO:0007669"/>
    <property type="project" value="InterPro"/>
</dbReference>
<proteinExistence type="inferred from homology"/>